<keyword evidence="1" id="KW-0472">Membrane</keyword>
<reference evidence="2" key="1">
    <citation type="submission" date="2018-05" db="EMBL/GenBank/DDBJ databases">
        <authorList>
            <person name="Lanie J.A."/>
            <person name="Ng W.-L."/>
            <person name="Kazmierczak K.M."/>
            <person name="Andrzejewski T.M."/>
            <person name="Davidsen T.M."/>
            <person name="Wayne K.J."/>
            <person name="Tettelin H."/>
            <person name="Glass J.I."/>
            <person name="Rusch D."/>
            <person name="Podicherti R."/>
            <person name="Tsui H.-C.T."/>
            <person name="Winkler M.E."/>
        </authorList>
    </citation>
    <scope>NUCLEOTIDE SEQUENCE</scope>
</reference>
<keyword evidence="1" id="KW-0812">Transmembrane</keyword>
<evidence type="ECO:0008006" key="3">
    <source>
        <dbReference type="Google" id="ProtNLM"/>
    </source>
</evidence>
<evidence type="ECO:0000256" key="1">
    <source>
        <dbReference type="SAM" id="Phobius"/>
    </source>
</evidence>
<gene>
    <name evidence="2" type="ORF">METZ01_LOCUS123973</name>
</gene>
<sequence length="255" mass="30058">MLFFEAHNYVLENNSTITKIGRGFSYFSLFFIIYFLGNLTMADNKDSETTTDSEFAKKVAAYIEPILKHLDTEDVIVEKDKITELFVKLWEYEGGEKLDAATQRLTILALFMYTTHNVLEDYNIRIDRARQYITHALQEWLKPEMEKAIADEKASTNPFKAFVDSNQNNFDDTFGWEHFMPDVKKNDETELNFKFKKCWFAEFFIRFGRVDHIPTACEFDKIPWNAREDYVDLKLTNLFAKLGTLCQFKYTPIKK</sequence>
<proteinExistence type="predicted"/>
<dbReference type="AlphaFoldDB" id="A0A381Y234"/>
<organism evidence="2">
    <name type="scientific">marine metagenome</name>
    <dbReference type="NCBI Taxonomy" id="408172"/>
    <lineage>
        <taxon>unclassified sequences</taxon>
        <taxon>metagenomes</taxon>
        <taxon>ecological metagenomes</taxon>
    </lineage>
</organism>
<keyword evidence="1" id="KW-1133">Transmembrane helix</keyword>
<name>A0A381Y234_9ZZZZ</name>
<dbReference type="Pfam" id="PF14196">
    <property type="entry name" value="ATC_hydrolase"/>
    <property type="match status" value="1"/>
</dbReference>
<dbReference type="EMBL" id="UINC01017225">
    <property type="protein sequence ID" value="SVA71119.1"/>
    <property type="molecule type" value="Genomic_DNA"/>
</dbReference>
<protein>
    <recommendedName>
        <fullName evidence="3">L-2-amino-thiazoline-4-carboxylic acid hydrolase</fullName>
    </recommendedName>
</protein>
<feature type="transmembrane region" description="Helical" evidence="1">
    <location>
        <begin position="20"/>
        <end position="37"/>
    </location>
</feature>
<evidence type="ECO:0000313" key="2">
    <source>
        <dbReference type="EMBL" id="SVA71119.1"/>
    </source>
</evidence>
<accession>A0A381Y234</accession>
<dbReference type="InterPro" id="IPR026002">
    <property type="entry name" value="ATC_hydrolase-like"/>
</dbReference>